<organism evidence="1 2">
    <name type="scientific">Eumeta variegata</name>
    <name type="common">Bagworm moth</name>
    <name type="synonym">Eumeta japonica</name>
    <dbReference type="NCBI Taxonomy" id="151549"/>
    <lineage>
        <taxon>Eukaryota</taxon>
        <taxon>Metazoa</taxon>
        <taxon>Ecdysozoa</taxon>
        <taxon>Arthropoda</taxon>
        <taxon>Hexapoda</taxon>
        <taxon>Insecta</taxon>
        <taxon>Pterygota</taxon>
        <taxon>Neoptera</taxon>
        <taxon>Endopterygota</taxon>
        <taxon>Lepidoptera</taxon>
        <taxon>Glossata</taxon>
        <taxon>Ditrysia</taxon>
        <taxon>Tineoidea</taxon>
        <taxon>Psychidae</taxon>
        <taxon>Oiketicinae</taxon>
        <taxon>Eumeta</taxon>
    </lineage>
</organism>
<gene>
    <name evidence="1" type="ORF">EVAR_34177_1</name>
</gene>
<dbReference type="Proteomes" id="UP000299102">
    <property type="component" value="Unassembled WGS sequence"/>
</dbReference>
<protein>
    <submittedName>
        <fullName evidence="1">Uncharacterized protein</fullName>
    </submittedName>
</protein>
<evidence type="ECO:0000313" key="1">
    <source>
        <dbReference type="EMBL" id="GBP50669.1"/>
    </source>
</evidence>
<name>A0A4C1WK25_EUMVA</name>
<dbReference type="AlphaFoldDB" id="A0A4C1WK25"/>
<proteinExistence type="predicted"/>
<comment type="caution">
    <text evidence="1">The sequence shown here is derived from an EMBL/GenBank/DDBJ whole genome shotgun (WGS) entry which is preliminary data.</text>
</comment>
<sequence>MWAPMMGLCPSPAGREPLSLFERFSALVYFTSTRVNEALLFSDSLSEPTTVLSEHVAPSSDDELAWRLFYFYSSSLVMLRGSRRGSRRGHSRLVFTTS</sequence>
<dbReference type="EMBL" id="BGZK01000570">
    <property type="protein sequence ID" value="GBP50669.1"/>
    <property type="molecule type" value="Genomic_DNA"/>
</dbReference>
<evidence type="ECO:0000313" key="2">
    <source>
        <dbReference type="Proteomes" id="UP000299102"/>
    </source>
</evidence>
<accession>A0A4C1WK25</accession>
<keyword evidence="2" id="KW-1185">Reference proteome</keyword>
<reference evidence="1 2" key="1">
    <citation type="journal article" date="2019" name="Commun. Biol.">
        <title>The bagworm genome reveals a unique fibroin gene that provides high tensile strength.</title>
        <authorList>
            <person name="Kono N."/>
            <person name="Nakamura H."/>
            <person name="Ohtoshi R."/>
            <person name="Tomita M."/>
            <person name="Numata K."/>
            <person name="Arakawa K."/>
        </authorList>
    </citation>
    <scope>NUCLEOTIDE SEQUENCE [LARGE SCALE GENOMIC DNA]</scope>
</reference>